<organism evidence="2 3">
    <name type="scientific">Tetracentron sinense</name>
    <name type="common">Spur-leaf</name>
    <dbReference type="NCBI Taxonomy" id="13715"/>
    <lineage>
        <taxon>Eukaryota</taxon>
        <taxon>Viridiplantae</taxon>
        <taxon>Streptophyta</taxon>
        <taxon>Embryophyta</taxon>
        <taxon>Tracheophyta</taxon>
        <taxon>Spermatophyta</taxon>
        <taxon>Magnoliopsida</taxon>
        <taxon>Trochodendrales</taxon>
        <taxon>Trochodendraceae</taxon>
        <taxon>Tetracentron</taxon>
    </lineage>
</organism>
<dbReference type="Gene3D" id="3.40.250.10">
    <property type="entry name" value="Rhodanese-like domain"/>
    <property type="match status" value="1"/>
</dbReference>
<keyword evidence="3" id="KW-1185">Reference proteome</keyword>
<feature type="signal peptide" evidence="1">
    <location>
        <begin position="1"/>
        <end position="25"/>
    </location>
</feature>
<dbReference type="InterPro" id="IPR052367">
    <property type="entry name" value="Thiosulfate_ST/Rhodanese-like"/>
</dbReference>
<evidence type="ECO:0000313" key="2">
    <source>
        <dbReference type="EMBL" id="KAF8393658.1"/>
    </source>
</evidence>
<gene>
    <name evidence="2" type="ORF">HHK36_021904</name>
</gene>
<dbReference type="PANTHER" id="PTHR45431">
    <property type="entry name" value="RHODANESE-LIKE DOMAIN-CONTAINING PROTEIN 15, CHLOROPLASTIC"/>
    <property type="match status" value="1"/>
</dbReference>
<feature type="chain" id="PRO_5032332268" evidence="1">
    <location>
        <begin position="26"/>
        <end position="136"/>
    </location>
</feature>
<evidence type="ECO:0000313" key="3">
    <source>
        <dbReference type="Proteomes" id="UP000655225"/>
    </source>
</evidence>
<dbReference type="PANTHER" id="PTHR45431:SF3">
    <property type="entry name" value="RHODANESE-LIKE DOMAIN-CONTAINING PROTEIN 15, CHLOROPLASTIC"/>
    <property type="match status" value="1"/>
</dbReference>
<dbReference type="OrthoDB" id="566238at2759"/>
<accession>A0A835D7U0</accession>
<dbReference type="InterPro" id="IPR036873">
    <property type="entry name" value="Rhodanese-like_dom_sf"/>
</dbReference>
<reference evidence="2 3" key="1">
    <citation type="submission" date="2020-04" db="EMBL/GenBank/DDBJ databases">
        <title>Plant Genome Project.</title>
        <authorList>
            <person name="Zhang R.-G."/>
        </authorList>
    </citation>
    <scope>NUCLEOTIDE SEQUENCE [LARGE SCALE GENOMIC DNA]</scope>
    <source>
        <strain evidence="2">YNK0</strain>
        <tissue evidence="2">Leaf</tissue>
    </source>
</reference>
<name>A0A835D7U0_TETSI</name>
<dbReference type="AlphaFoldDB" id="A0A835D7U0"/>
<dbReference type="EMBL" id="JABCRI010000015">
    <property type="protein sequence ID" value="KAF8393658.1"/>
    <property type="molecule type" value="Genomic_DNA"/>
</dbReference>
<protein>
    <submittedName>
        <fullName evidence="2">Uncharacterized protein</fullName>
    </submittedName>
</protein>
<proteinExistence type="predicted"/>
<evidence type="ECO:0000256" key="1">
    <source>
        <dbReference type="SAM" id="SignalP"/>
    </source>
</evidence>
<dbReference type="Proteomes" id="UP000655225">
    <property type="component" value="Unassembled WGS sequence"/>
</dbReference>
<sequence>MTILQFAKALLLTLVLVCYFFVCDADNVSACVVVVSLEAGKPLAIQQVDHGSEDQGMTNNPNFVEEVSPHFGKDNEIIVGCQTGKRLLMVTTDLLSAVFNVSLVDLSVFTGLIEIKSAGCRTPGEAWATLLEKQQS</sequence>
<comment type="caution">
    <text evidence="2">The sequence shown here is derived from an EMBL/GenBank/DDBJ whole genome shotgun (WGS) entry which is preliminary data.</text>
</comment>
<keyword evidence="1" id="KW-0732">Signal</keyword>